<dbReference type="GO" id="GO:0000976">
    <property type="term" value="F:transcription cis-regulatory region binding"/>
    <property type="evidence" value="ECO:0007669"/>
    <property type="project" value="TreeGrafter"/>
</dbReference>
<dbReference type="SUPFAM" id="SSF46689">
    <property type="entry name" value="Homeodomain-like"/>
    <property type="match status" value="1"/>
</dbReference>
<evidence type="ECO:0000256" key="3">
    <source>
        <dbReference type="ARBA" id="ARBA00023163"/>
    </source>
</evidence>
<dbReference type="SMART" id="SM00448">
    <property type="entry name" value="REC"/>
    <property type="match status" value="1"/>
</dbReference>
<dbReference type="InterPro" id="IPR009057">
    <property type="entry name" value="Homeodomain-like_sf"/>
</dbReference>
<dbReference type="InterPro" id="IPR011006">
    <property type="entry name" value="CheY-like_superfamily"/>
</dbReference>
<dbReference type="InterPro" id="IPR002197">
    <property type="entry name" value="HTH_Fis"/>
</dbReference>
<proteinExistence type="predicted"/>
<dbReference type="KEGG" id="phb:HYN04_00725"/>
<dbReference type="PANTHER" id="PTHR48111:SF67">
    <property type="entry name" value="TRANSCRIPTIONAL REGULATORY PROTEIN TCTD"/>
    <property type="match status" value="1"/>
</dbReference>
<keyword evidence="1" id="KW-0805">Transcription regulation</keyword>
<dbReference type="Proteomes" id="UP000247763">
    <property type="component" value="Chromosome"/>
</dbReference>
<keyword evidence="8" id="KW-1185">Reference proteome</keyword>
<name>A0A2Z3HUP1_9CAUL</name>
<dbReference type="Pfam" id="PF00072">
    <property type="entry name" value="Response_reg"/>
    <property type="match status" value="1"/>
</dbReference>
<evidence type="ECO:0000313" key="8">
    <source>
        <dbReference type="Proteomes" id="UP000247763"/>
    </source>
</evidence>
<dbReference type="PANTHER" id="PTHR48111">
    <property type="entry name" value="REGULATOR OF RPOS"/>
    <property type="match status" value="1"/>
</dbReference>
<dbReference type="RefSeq" id="WP_110448978.1">
    <property type="nucleotide sequence ID" value="NZ_CP029479.1"/>
</dbReference>
<evidence type="ECO:0000256" key="5">
    <source>
        <dbReference type="SAM" id="MobiDB-lite"/>
    </source>
</evidence>
<dbReference type="GO" id="GO:0005829">
    <property type="term" value="C:cytosol"/>
    <property type="evidence" value="ECO:0007669"/>
    <property type="project" value="TreeGrafter"/>
</dbReference>
<evidence type="ECO:0000313" key="7">
    <source>
        <dbReference type="EMBL" id="AWM76409.1"/>
    </source>
</evidence>
<dbReference type="AlphaFoldDB" id="A0A2Z3HUP1"/>
<dbReference type="GO" id="GO:0000156">
    <property type="term" value="F:phosphorelay response regulator activity"/>
    <property type="evidence" value="ECO:0007669"/>
    <property type="project" value="TreeGrafter"/>
</dbReference>
<keyword evidence="2" id="KW-0238">DNA-binding</keyword>
<dbReference type="OrthoDB" id="9802426at2"/>
<feature type="domain" description="Response regulatory" evidence="6">
    <location>
        <begin position="26"/>
        <end position="140"/>
    </location>
</feature>
<protein>
    <submittedName>
        <fullName evidence="7">Two-component system response regulator</fullName>
    </submittedName>
</protein>
<feature type="region of interest" description="Disordered" evidence="5">
    <location>
        <begin position="1"/>
        <end position="23"/>
    </location>
</feature>
<dbReference type="FunFam" id="1.10.10.60:FF:000036">
    <property type="entry name" value="Two-component system response regulator"/>
    <property type="match status" value="1"/>
</dbReference>
<dbReference type="InterPro" id="IPR001789">
    <property type="entry name" value="Sig_transdc_resp-reg_receiver"/>
</dbReference>
<sequence length="195" mass="20981">MTSPDTRESEDPDGPGPQAEPEAALPLLLADDDELHAARTTRALEARGFQVTWARSLAEARSAVQDGAPGFAVLEMRLPDGAGLGLIETLLQHRPDGRAVVLTAFGSIANAVAAVRLGAADYLTKPADPDDLAAALLGRTPPGGLILRPMTADRARWEHIHRVFEFCGNNVSETSRKLGMHRRTLQRILAKRAPR</sequence>
<dbReference type="PROSITE" id="PS50110">
    <property type="entry name" value="RESPONSE_REGULATORY"/>
    <property type="match status" value="1"/>
</dbReference>
<keyword evidence="3" id="KW-0804">Transcription</keyword>
<organism evidence="7 8">
    <name type="scientific">Phenylobacterium parvum</name>
    <dbReference type="NCBI Taxonomy" id="2201350"/>
    <lineage>
        <taxon>Bacteria</taxon>
        <taxon>Pseudomonadati</taxon>
        <taxon>Pseudomonadota</taxon>
        <taxon>Alphaproteobacteria</taxon>
        <taxon>Caulobacterales</taxon>
        <taxon>Caulobacteraceae</taxon>
        <taxon>Phenylobacterium</taxon>
    </lineage>
</organism>
<dbReference type="GO" id="GO:0006355">
    <property type="term" value="P:regulation of DNA-templated transcription"/>
    <property type="evidence" value="ECO:0007669"/>
    <property type="project" value="TreeGrafter"/>
</dbReference>
<evidence type="ECO:0000256" key="4">
    <source>
        <dbReference type="PROSITE-ProRule" id="PRU00169"/>
    </source>
</evidence>
<evidence type="ECO:0000256" key="2">
    <source>
        <dbReference type="ARBA" id="ARBA00023125"/>
    </source>
</evidence>
<comment type="caution">
    <text evidence="4">Lacks conserved residue(s) required for the propagation of feature annotation.</text>
</comment>
<reference evidence="8" key="1">
    <citation type="submission" date="2018-05" db="EMBL/GenBank/DDBJ databases">
        <title>Genome sequencing of Phenylobacterium sp. HYN0004.</title>
        <authorList>
            <person name="Yi H."/>
            <person name="Baek C."/>
        </authorList>
    </citation>
    <scope>NUCLEOTIDE SEQUENCE [LARGE SCALE GENOMIC DNA]</scope>
    <source>
        <strain evidence="8">HYN0004</strain>
    </source>
</reference>
<dbReference type="GO" id="GO:0032993">
    <property type="term" value="C:protein-DNA complex"/>
    <property type="evidence" value="ECO:0007669"/>
    <property type="project" value="TreeGrafter"/>
</dbReference>
<dbReference type="Pfam" id="PF02954">
    <property type="entry name" value="HTH_8"/>
    <property type="match status" value="1"/>
</dbReference>
<evidence type="ECO:0000256" key="1">
    <source>
        <dbReference type="ARBA" id="ARBA00023015"/>
    </source>
</evidence>
<dbReference type="Gene3D" id="3.40.50.2300">
    <property type="match status" value="1"/>
</dbReference>
<dbReference type="Gene3D" id="1.10.10.60">
    <property type="entry name" value="Homeodomain-like"/>
    <property type="match status" value="1"/>
</dbReference>
<evidence type="ECO:0000259" key="6">
    <source>
        <dbReference type="PROSITE" id="PS50110"/>
    </source>
</evidence>
<gene>
    <name evidence="7" type="ORF">HYN04_00725</name>
</gene>
<accession>A0A2Z3HUP1</accession>
<dbReference type="EMBL" id="CP029479">
    <property type="protein sequence ID" value="AWM76409.1"/>
    <property type="molecule type" value="Genomic_DNA"/>
</dbReference>
<dbReference type="SUPFAM" id="SSF52172">
    <property type="entry name" value="CheY-like"/>
    <property type="match status" value="1"/>
</dbReference>
<dbReference type="InterPro" id="IPR039420">
    <property type="entry name" value="WalR-like"/>
</dbReference>